<dbReference type="EMBL" id="UZAK01034147">
    <property type="protein sequence ID" value="VDP42727.1"/>
    <property type="molecule type" value="Genomic_DNA"/>
</dbReference>
<sequence length="89" mass="9035">MRQALTWNAEGKRKGVRSKNIKRIETEADMKRMKDNWIDLERIPQSRVESSDDDGGGGGVGGGGVGGGGGGVGSGGGGVGVSDDEDGDS</sequence>
<evidence type="ECO:0000313" key="4">
    <source>
        <dbReference type="WBParaSite" id="SCUD_0001104101-mRNA-1"/>
    </source>
</evidence>
<evidence type="ECO:0000313" key="3">
    <source>
        <dbReference type="Proteomes" id="UP000279833"/>
    </source>
</evidence>
<accession>A0A183K7R2</accession>
<protein>
    <submittedName>
        <fullName evidence="2 4">Uncharacterized protein</fullName>
    </submittedName>
</protein>
<gene>
    <name evidence="2" type="ORF">SCUD_LOCUS11041</name>
</gene>
<evidence type="ECO:0000256" key="1">
    <source>
        <dbReference type="SAM" id="MobiDB-lite"/>
    </source>
</evidence>
<feature type="region of interest" description="Disordered" evidence="1">
    <location>
        <begin position="41"/>
        <end position="89"/>
    </location>
</feature>
<reference evidence="2 3" key="2">
    <citation type="submission" date="2018-11" db="EMBL/GenBank/DDBJ databases">
        <authorList>
            <consortium name="Pathogen Informatics"/>
        </authorList>
    </citation>
    <scope>NUCLEOTIDE SEQUENCE [LARGE SCALE GENOMIC DNA]</scope>
    <source>
        <strain evidence="2">Dakar</strain>
        <strain evidence="3">Dakar, Senegal</strain>
    </source>
</reference>
<dbReference type="Proteomes" id="UP000279833">
    <property type="component" value="Unassembled WGS sequence"/>
</dbReference>
<organism evidence="4">
    <name type="scientific">Schistosoma curassoni</name>
    <dbReference type="NCBI Taxonomy" id="6186"/>
    <lineage>
        <taxon>Eukaryota</taxon>
        <taxon>Metazoa</taxon>
        <taxon>Spiralia</taxon>
        <taxon>Lophotrochozoa</taxon>
        <taxon>Platyhelminthes</taxon>
        <taxon>Trematoda</taxon>
        <taxon>Digenea</taxon>
        <taxon>Strigeidida</taxon>
        <taxon>Schistosomatoidea</taxon>
        <taxon>Schistosomatidae</taxon>
        <taxon>Schistosoma</taxon>
    </lineage>
</organism>
<evidence type="ECO:0000313" key="2">
    <source>
        <dbReference type="EMBL" id="VDP42727.1"/>
    </source>
</evidence>
<reference evidence="4" key="1">
    <citation type="submission" date="2016-06" db="UniProtKB">
        <authorList>
            <consortium name="WormBaseParasite"/>
        </authorList>
    </citation>
    <scope>IDENTIFICATION</scope>
</reference>
<name>A0A183K7R2_9TREM</name>
<proteinExistence type="predicted"/>
<keyword evidence="3" id="KW-1185">Reference proteome</keyword>
<dbReference type="WBParaSite" id="SCUD_0001104101-mRNA-1">
    <property type="protein sequence ID" value="SCUD_0001104101-mRNA-1"/>
    <property type="gene ID" value="SCUD_0001104101"/>
</dbReference>
<dbReference type="AlphaFoldDB" id="A0A183K7R2"/>
<feature type="compositionally biased region" description="Gly residues" evidence="1">
    <location>
        <begin position="56"/>
        <end position="80"/>
    </location>
</feature>